<evidence type="ECO:0000313" key="3">
    <source>
        <dbReference type="Proteomes" id="UP000233160"/>
    </source>
</evidence>
<reference evidence="2" key="2">
    <citation type="submission" date="2025-09" db="UniProtKB">
        <authorList>
            <consortium name="Ensembl"/>
        </authorList>
    </citation>
    <scope>IDENTIFICATION</scope>
</reference>
<dbReference type="GO" id="GO:0005125">
    <property type="term" value="F:cytokine activity"/>
    <property type="evidence" value="ECO:0007669"/>
    <property type="project" value="TreeGrafter"/>
</dbReference>
<evidence type="ECO:0000256" key="1">
    <source>
        <dbReference type="SAM" id="SignalP"/>
    </source>
</evidence>
<dbReference type="Pfam" id="PF15209">
    <property type="entry name" value="IL31"/>
    <property type="match status" value="1"/>
</dbReference>
<reference evidence="2" key="1">
    <citation type="submission" date="2025-08" db="UniProtKB">
        <authorList>
            <consortium name="Ensembl"/>
        </authorList>
    </citation>
    <scope>IDENTIFICATION</scope>
</reference>
<gene>
    <name evidence="2" type="primary">IL31</name>
</gene>
<dbReference type="InterPro" id="IPR027987">
    <property type="entry name" value="IL-31"/>
</dbReference>
<protein>
    <submittedName>
        <fullName evidence="2">Interleukin 31</fullName>
    </submittedName>
</protein>
<accession>A0A2K6F3G8</accession>
<organism evidence="2 3">
    <name type="scientific">Propithecus coquereli</name>
    <name type="common">Coquerel's sifaka</name>
    <name type="synonym">Propithecus verreauxi coquereli</name>
    <dbReference type="NCBI Taxonomy" id="379532"/>
    <lineage>
        <taxon>Eukaryota</taxon>
        <taxon>Metazoa</taxon>
        <taxon>Chordata</taxon>
        <taxon>Craniata</taxon>
        <taxon>Vertebrata</taxon>
        <taxon>Euteleostomi</taxon>
        <taxon>Mammalia</taxon>
        <taxon>Eutheria</taxon>
        <taxon>Euarchontoglires</taxon>
        <taxon>Primates</taxon>
        <taxon>Strepsirrhini</taxon>
        <taxon>Lemuriformes</taxon>
        <taxon>Indriidae</taxon>
        <taxon>Propithecus</taxon>
    </lineage>
</organism>
<feature type="chain" id="PRO_5014381808" evidence="1">
    <location>
        <begin position="27"/>
        <end position="160"/>
    </location>
</feature>
<dbReference type="AlphaFoldDB" id="A0A2K6F3G8"/>
<evidence type="ECO:0000313" key="2">
    <source>
        <dbReference type="Ensembl" id="ENSPCOP00000008535.1"/>
    </source>
</evidence>
<dbReference type="OMA" id="PYFRAIR"/>
<keyword evidence="3" id="KW-1185">Reference proteome</keyword>
<dbReference type="GeneTree" id="ENSGT00390000018074"/>
<dbReference type="PANTHER" id="PTHR38652">
    <property type="entry name" value="INTERLEUKIN-31"/>
    <property type="match status" value="1"/>
</dbReference>
<dbReference type="Ensembl" id="ENSPCOT00000019090.1">
    <property type="protein sequence ID" value="ENSPCOP00000008535.1"/>
    <property type="gene ID" value="ENSPCOG00000015555.1"/>
</dbReference>
<dbReference type="Proteomes" id="UP000233160">
    <property type="component" value="Unassembled WGS sequence"/>
</dbReference>
<proteinExistence type="predicted"/>
<dbReference type="GO" id="GO:0005126">
    <property type="term" value="F:cytokine receptor binding"/>
    <property type="evidence" value="ECO:0007669"/>
    <property type="project" value="TreeGrafter"/>
</dbReference>
<feature type="signal peptide" evidence="1">
    <location>
        <begin position="1"/>
        <end position="26"/>
    </location>
</feature>
<dbReference type="PANTHER" id="PTHR38652:SF1">
    <property type="entry name" value="INTERLEUKIN-31"/>
    <property type="match status" value="1"/>
</dbReference>
<name>A0A2K6F3G8_PROCO</name>
<sequence>MVSRAGPTTSALFLLCCVGSWLTSHSFPALGPTERGKIFKELQFLSKTLLENYVKEEKGVPMSHSYTLPCLIPDAQPPNNINISAIRTYLQTIQQLRDNTTMGEIIEHLDKLKFQDASKTKISAPTGTLEHKRFILTILTQFSECMELASKPSSPAAQAG</sequence>
<dbReference type="STRING" id="379532.ENSPCOP00000008535"/>
<dbReference type="GO" id="GO:0005615">
    <property type="term" value="C:extracellular space"/>
    <property type="evidence" value="ECO:0007669"/>
    <property type="project" value="Ensembl"/>
</dbReference>
<keyword evidence="1" id="KW-0732">Signal</keyword>